<comment type="similarity">
    <text evidence="2 11">Belongs to the cation transport ATPase (P-type) (TC 3.A.3) family. Type IB subfamily.</text>
</comment>
<dbReference type="InterPro" id="IPR006121">
    <property type="entry name" value="HMA_dom"/>
</dbReference>
<dbReference type="InterPro" id="IPR023214">
    <property type="entry name" value="HAD_sf"/>
</dbReference>
<sequence>MDCPVEESEIRALLARVEGVGRLQFRLIERTLTVQAQPQALPQAEAALRAAGFEPERVMEGGASPASPAPAAGCGGSAESAGCGCGMGREAASKASTVDASVPSAASPVAAPTPWAAAWRWLRTPPGPVRIGAALALALGAELGHAFLPQALRPWGMALALLAVVLAGWSTYLKGLQALRRGRLSISALMGVAVTGAFAIGQWPEAAMVMALYALAEHLEARAVDRARGAIARLLDMAPAEVEVQDAQGQWGKRPAAQVLPGAVVRVKPGARLALDGVVLQGRSAVNQAPVTGESLPVDKGEGDTVYAGSLNESGVLLVRVSAAAHDTQLARIIEAVEQAHSARAPMQAAVDRFAAYYTPAVLALALAVAALGPLLAGWGWQAALYKALVMLVIACPCALVIATPATIVSALSRAAQLGLLVKGGVYLEGARRLRTVAFDKTGTLTTGQSALVAQEWLLDASADAPAPAPELGHRWAQALAAHSDHPVAQAIARGLAAQEQAGQGQDEQGDASGAHAGCPGAGCPGACDNPAPPRIDVANFRDLPGQGVQALVQGQSMRLVGPRALVQPLPERVQARLQEQQNQGRSVSLLVRDGGAGDSEVLALYAVADTLKPQAREAVAALHALGVQTVMLSGDHAQAVAACAQAAGVAQAHGELMPSDKLTWLKTLQANGPVAMVGDGINDAPALAAADIGIAVGHAGTDVAMEAADVVLMNGALARIATLVRLSHHTHRVLVRNIALALGIKIAFLALAVAGLASMWMAVFADVGASLMVIALGLRLQHWREL</sequence>
<dbReference type="Gene3D" id="2.70.150.10">
    <property type="entry name" value="Calcium-transporting ATPase, cytoplasmic transduction domain A"/>
    <property type="match status" value="1"/>
</dbReference>
<evidence type="ECO:0000313" key="15">
    <source>
        <dbReference type="Proteomes" id="UP000267035"/>
    </source>
</evidence>
<dbReference type="Pfam" id="PF00122">
    <property type="entry name" value="E1-E2_ATPase"/>
    <property type="match status" value="1"/>
</dbReference>
<dbReference type="PANTHER" id="PTHR48085">
    <property type="entry name" value="CADMIUM/ZINC-TRANSPORTING ATPASE HMA2-RELATED"/>
    <property type="match status" value="1"/>
</dbReference>
<feature type="transmembrane region" description="Helical" evidence="11">
    <location>
        <begin position="354"/>
        <end position="377"/>
    </location>
</feature>
<dbReference type="InterPro" id="IPR044492">
    <property type="entry name" value="P_typ_ATPase_HD_dom"/>
</dbReference>
<dbReference type="CDD" id="cd00371">
    <property type="entry name" value="HMA"/>
    <property type="match status" value="1"/>
</dbReference>
<dbReference type="SFLD" id="SFLDG00002">
    <property type="entry name" value="C1.7:_P-type_atpase_like"/>
    <property type="match status" value="1"/>
</dbReference>
<feature type="domain" description="P-type ATPase A" evidence="13">
    <location>
        <begin position="237"/>
        <end position="338"/>
    </location>
</feature>
<feature type="transmembrane region" description="Helical" evidence="11">
    <location>
        <begin position="734"/>
        <end position="754"/>
    </location>
</feature>
<evidence type="ECO:0000256" key="7">
    <source>
        <dbReference type="ARBA" id="ARBA00022989"/>
    </source>
</evidence>
<dbReference type="EC" id="7.2.2.12" evidence="9"/>
<dbReference type="GO" id="GO:0046872">
    <property type="term" value="F:metal ion binding"/>
    <property type="evidence" value="ECO:0007669"/>
    <property type="project" value="UniProtKB-KW"/>
</dbReference>
<dbReference type="PRINTS" id="PR00119">
    <property type="entry name" value="CATATPASE"/>
</dbReference>
<dbReference type="GO" id="GO:0016463">
    <property type="term" value="F:P-type zinc transporter activity"/>
    <property type="evidence" value="ECO:0007669"/>
    <property type="project" value="UniProtKB-EC"/>
</dbReference>
<dbReference type="InterPro" id="IPR027256">
    <property type="entry name" value="P-typ_ATPase_IB"/>
</dbReference>
<keyword evidence="11" id="KW-1003">Cell membrane</keyword>
<dbReference type="SUPFAM" id="SSF56784">
    <property type="entry name" value="HAD-like"/>
    <property type="match status" value="1"/>
</dbReference>
<keyword evidence="6" id="KW-1278">Translocase</keyword>
<dbReference type="InterPro" id="IPR018303">
    <property type="entry name" value="ATPase_P-typ_P_site"/>
</dbReference>
<evidence type="ECO:0000256" key="9">
    <source>
        <dbReference type="ARBA" id="ARBA00039097"/>
    </source>
</evidence>
<dbReference type="InterPro" id="IPR059000">
    <property type="entry name" value="ATPase_P-type_domA"/>
</dbReference>
<evidence type="ECO:0000256" key="6">
    <source>
        <dbReference type="ARBA" id="ARBA00022967"/>
    </source>
</evidence>
<organism evidence="14 15">
    <name type="scientific">Allofranklinella schreckenbergeri</name>
    <dbReference type="NCBI Taxonomy" id="1076744"/>
    <lineage>
        <taxon>Bacteria</taxon>
        <taxon>Pseudomonadati</taxon>
        <taxon>Pseudomonadota</taxon>
        <taxon>Betaproteobacteria</taxon>
        <taxon>Burkholderiales</taxon>
        <taxon>Comamonadaceae</taxon>
        <taxon>Allofranklinella</taxon>
    </lineage>
</organism>
<dbReference type="SUPFAM" id="SSF81653">
    <property type="entry name" value="Calcium ATPase, transduction domain A"/>
    <property type="match status" value="1"/>
</dbReference>
<feature type="transmembrane region" description="Helical" evidence="11">
    <location>
        <begin position="154"/>
        <end position="173"/>
    </location>
</feature>
<comment type="caution">
    <text evidence="14">The sequence shown here is derived from an EMBL/GenBank/DDBJ whole genome shotgun (WGS) entry which is preliminary data.</text>
</comment>
<dbReference type="Proteomes" id="UP000267035">
    <property type="component" value="Unassembled WGS sequence"/>
</dbReference>
<dbReference type="GO" id="GO:0015086">
    <property type="term" value="F:cadmium ion transmembrane transporter activity"/>
    <property type="evidence" value="ECO:0007669"/>
    <property type="project" value="TreeGrafter"/>
</dbReference>
<dbReference type="Gene3D" id="3.40.1110.10">
    <property type="entry name" value="Calcium-transporting ATPase, cytoplasmic domain N"/>
    <property type="match status" value="1"/>
</dbReference>
<evidence type="ECO:0000256" key="1">
    <source>
        <dbReference type="ARBA" id="ARBA00004141"/>
    </source>
</evidence>
<dbReference type="Pfam" id="PF00702">
    <property type="entry name" value="Hydrolase"/>
    <property type="match status" value="1"/>
</dbReference>
<evidence type="ECO:0000256" key="4">
    <source>
        <dbReference type="ARBA" id="ARBA00022741"/>
    </source>
</evidence>
<evidence type="ECO:0000256" key="5">
    <source>
        <dbReference type="ARBA" id="ARBA00022840"/>
    </source>
</evidence>
<dbReference type="NCBIfam" id="TIGR01525">
    <property type="entry name" value="ATPase-IB_hvy"/>
    <property type="match status" value="1"/>
</dbReference>
<protein>
    <recommendedName>
        <fullName evidence="9">P-type Zn(2+) transporter</fullName>
        <ecNumber evidence="9">7.2.2.12</ecNumber>
    </recommendedName>
</protein>
<dbReference type="InterPro" id="IPR008250">
    <property type="entry name" value="ATPase_P-typ_transduc_dom_A_sf"/>
</dbReference>
<dbReference type="InterPro" id="IPR051014">
    <property type="entry name" value="Cation_Transport_ATPase_IB"/>
</dbReference>
<name>A0A3M6Q751_9BURK</name>
<reference evidence="14 15" key="1">
    <citation type="submission" date="2018-10" db="EMBL/GenBank/DDBJ databases">
        <title>Comamonadaceae CDC group NO-1 genome sequencing and assembly.</title>
        <authorList>
            <person name="Bernier A.-M."/>
            <person name="Bernard K."/>
        </authorList>
    </citation>
    <scope>NUCLEOTIDE SEQUENCE [LARGE SCALE GENOMIC DNA]</scope>
    <source>
        <strain evidence="14 15">NML161473</strain>
    </source>
</reference>
<dbReference type="EMBL" id="RDQL01000009">
    <property type="protein sequence ID" value="RMW98995.1"/>
    <property type="molecule type" value="Genomic_DNA"/>
</dbReference>
<evidence type="ECO:0000256" key="12">
    <source>
        <dbReference type="SAM" id="MobiDB-lite"/>
    </source>
</evidence>
<dbReference type="PRINTS" id="PR00941">
    <property type="entry name" value="CDATPASE"/>
</dbReference>
<dbReference type="PROSITE" id="PS00154">
    <property type="entry name" value="ATPASE_E1_E2"/>
    <property type="match status" value="1"/>
</dbReference>
<evidence type="ECO:0000256" key="11">
    <source>
        <dbReference type="RuleBase" id="RU362081"/>
    </source>
</evidence>
<dbReference type="InterPro" id="IPR036412">
    <property type="entry name" value="HAD-like_sf"/>
</dbReference>
<evidence type="ECO:0000256" key="10">
    <source>
        <dbReference type="ARBA" id="ARBA00047308"/>
    </source>
</evidence>
<comment type="catalytic activity">
    <reaction evidence="10">
        <text>Zn(2+)(in) + ATP + H2O = Zn(2+)(out) + ADP + phosphate + H(+)</text>
        <dbReference type="Rhea" id="RHEA:20621"/>
        <dbReference type="ChEBI" id="CHEBI:15377"/>
        <dbReference type="ChEBI" id="CHEBI:15378"/>
        <dbReference type="ChEBI" id="CHEBI:29105"/>
        <dbReference type="ChEBI" id="CHEBI:30616"/>
        <dbReference type="ChEBI" id="CHEBI:43474"/>
        <dbReference type="ChEBI" id="CHEBI:456216"/>
        <dbReference type="EC" id="7.2.2.12"/>
    </reaction>
</comment>
<keyword evidence="4 11" id="KW-0547">Nucleotide-binding</keyword>
<evidence type="ECO:0000256" key="8">
    <source>
        <dbReference type="ARBA" id="ARBA00023136"/>
    </source>
</evidence>
<accession>A0A3M6Q751</accession>
<evidence type="ECO:0000256" key="3">
    <source>
        <dbReference type="ARBA" id="ARBA00022692"/>
    </source>
</evidence>
<proteinExistence type="inferred from homology"/>
<keyword evidence="5 11" id="KW-0067">ATP-binding</keyword>
<dbReference type="GO" id="GO:0016887">
    <property type="term" value="F:ATP hydrolysis activity"/>
    <property type="evidence" value="ECO:0007669"/>
    <property type="project" value="InterPro"/>
</dbReference>
<dbReference type="AlphaFoldDB" id="A0A3M6Q751"/>
<evidence type="ECO:0000259" key="13">
    <source>
        <dbReference type="Pfam" id="PF00122"/>
    </source>
</evidence>
<dbReference type="PANTHER" id="PTHR48085:SF5">
    <property type="entry name" value="CADMIUM_ZINC-TRANSPORTING ATPASE HMA4-RELATED"/>
    <property type="match status" value="1"/>
</dbReference>
<feature type="transmembrane region" description="Helical" evidence="11">
    <location>
        <begin position="760"/>
        <end position="779"/>
    </location>
</feature>
<dbReference type="SFLD" id="SFLDF00027">
    <property type="entry name" value="p-type_atpase"/>
    <property type="match status" value="1"/>
</dbReference>
<dbReference type="InterPro" id="IPR001757">
    <property type="entry name" value="P_typ_ATPase"/>
</dbReference>
<dbReference type="InterPro" id="IPR023299">
    <property type="entry name" value="ATPase_P-typ_cyto_dom_N"/>
</dbReference>
<keyword evidence="3 11" id="KW-0812">Transmembrane</keyword>
<dbReference type="Gene3D" id="3.40.50.1000">
    <property type="entry name" value="HAD superfamily/HAD-like"/>
    <property type="match status" value="1"/>
</dbReference>
<keyword evidence="15" id="KW-1185">Reference proteome</keyword>
<keyword evidence="8 11" id="KW-0472">Membrane</keyword>
<evidence type="ECO:0000256" key="2">
    <source>
        <dbReference type="ARBA" id="ARBA00006024"/>
    </source>
</evidence>
<dbReference type="SFLD" id="SFLDS00003">
    <property type="entry name" value="Haloacid_Dehalogenase"/>
    <property type="match status" value="1"/>
</dbReference>
<dbReference type="NCBIfam" id="TIGR01494">
    <property type="entry name" value="ATPase_P-type"/>
    <property type="match status" value="2"/>
</dbReference>
<dbReference type="GO" id="GO:0005524">
    <property type="term" value="F:ATP binding"/>
    <property type="evidence" value="ECO:0007669"/>
    <property type="project" value="UniProtKB-UniRule"/>
</dbReference>
<gene>
    <name evidence="14" type="ORF">EBQ25_07825</name>
</gene>
<evidence type="ECO:0000313" key="14">
    <source>
        <dbReference type="EMBL" id="RMW98995.1"/>
    </source>
</evidence>
<feature type="transmembrane region" description="Helical" evidence="11">
    <location>
        <begin position="389"/>
        <end position="413"/>
    </location>
</feature>
<keyword evidence="7 11" id="KW-1133">Transmembrane helix</keyword>
<keyword evidence="11" id="KW-0479">Metal-binding</keyword>
<comment type="subcellular location">
    <subcellularLocation>
        <location evidence="11">Cell membrane</location>
    </subcellularLocation>
    <subcellularLocation>
        <location evidence="1">Membrane</location>
        <topology evidence="1">Multi-pass membrane protein</topology>
    </subcellularLocation>
</comment>
<dbReference type="GO" id="GO:0005886">
    <property type="term" value="C:plasma membrane"/>
    <property type="evidence" value="ECO:0007669"/>
    <property type="project" value="UniProtKB-SubCell"/>
</dbReference>
<feature type="region of interest" description="Disordered" evidence="12">
    <location>
        <begin position="496"/>
        <end position="516"/>
    </location>
</feature>